<dbReference type="EMBL" id="JADAQX010000174">
    <property type="protein sequence ID" value="KAF8821488.1"/>
    <property type="molecule type" value="Genomic_DNA"/>
</dbReference>
<evidence type="ECO:0000313" key="2">
    <source>
        <dbReference type="Proteomes" id="UP000823046"/>
    </source>
</evidence>
<dbReference type="Gene3D" id="3.30.450.70">
    <property type="match status" value="1"/>
</dbReference>
<keyword evidence="2" id="KW-1185">Reference proteome</keyword>
<dbReference type="Pfam" id="PF04628">
    <property type="entry name" value="Sedlin_N"/>
    <property type="match status" value="1"/>
</dbReference>
<organism evidence="1 2">
    <name type="scientific">Cardiosporidium cionae</name>
    <dbReference type="NCBI Taxonomy" id="476202"/>
    <lineage>
        <taxon>Eukaryota</taxon>
        <taxon>Sar</taxon>
        <taxon>Alveolata</taxon>
        <taxon>Apicomplexa</taxon>
        <taxon>Aconoidasida</taxon>
        <taxon>Nephromycida</taxon>
        <taxon>Cardiosporidium</taxon>
    </lineage>
</organism>
<protein>
    <submittedName>
        <fullName evidence="1">Mbp-1 interacting protein-2a family protein</fullName>
    </submittedName>
</protein>
<proteinExistence type="predicted"/>
<name>A0ABQ7JBV3_9APIC</name>
<dbReference type="InterPro" id="IPR011012">
    <property type="entry name" value="Longin-like_dom_sf"/>
</dbReference>
<dbReference type="CDD" id="cd14825">
    <property type="entry name" value="TRAPPC2_sedlin"/>
    <property type="match status" value="1"/>
</dbReference>
<evidence type="ECO:0000313" key="1">
    <source>
        <dbReference type="EMBL" id="KAF8821488.1"/>
    </source>
</evidence>
<dbReference type="Proteomes" id="UP000823046">
    <property type="component" value="Unassembled WGS sequence"/>
</dbReference>
<gene>
    <name evidence="1" type="ORF">IE077_001971</name>
</gene>
<accession>A0ABQ7JBV3</accession>
<sequence length="140" mass="15928">MSASATVIAFVIVGKGDAPLYEADLSTPGKRDDSPYLNQFILHQALDALDDSIWHNNNMYLNVCDTFKAFIVSGFCTAGHVKFMLLHRQRGSDEKIRLFFTEIHELYLKILLNPLYEPNGKITSVAFDQYVRLSAKKYLH</sequence>
<dbReference type="InterPro" id="IPR006722">
    <property type="entry name" value="Sedlin"/>
</dbReference>
<dbReference type="PANTHER" id="PTHR12403">
    <property type="entry name" value="TRAFFICKING PROTEIN PARTICLE COMPLEX SUBUNIT 2"/>
    <property type="match status" value="1"/>
</dbReference>
<reference evidence="1 2" key="1">
    <citation type="journal article" date="2020" name="bioRxiv">
        <title>Metabolic contributions of an alphaproteobacterial endosymbiont in the apicomplexan Cardiosporidium cionae.</title>
        <authorList>
            <person name="Hunter E.S."/>
            <person name="Paight C.J."/>
            <person name="Lane C.E."/>
        </authorList>
    </citation>
    <scope>NUCLEOTIDE SEQUENCE [LARGE SCALE GENOMIC DNA]</scope>
    <source>
        <strain evidence="1">ESH_2018</strain>
    </source>
</reference>
<comment type="caution">
    <text evidence="1">The sequence shown here is derived from an EMBL/GenBank/DDBJ whole genome shotgun (WGS) entry which is preliminary data.</text>
</comment>
<dbReference type="SUPFAM" id="SSF64356">
    <property type="entry name" value="SNARE-like"/>
    <property type="match status" value="1"/>
</dbReference>